<dbReference type="Pfam" id="PF10604">
    <property type="entry name" value="Polyketide_cyc2"/>
    <property type="match status" value="1"/>
</dbReference>
<accession>A0A6A1UZ36</accession>
<dbReference type="InterPro" id="IPR053249">
    <property type="entry name" value="LFS"/>
</dbReference>
<dbReference type="SUPFAM" id="SSF55961">
    <property type="entry name" value="Bet v1-like"/>
    <property type="match status" value="1"/>
</dbReference>
<evidence type="ECO:0000313" key="2">
    <source>
        <dbReference type="Proteomes" id="UP000516437"/>
    </source>
</evidence>
<proteinExistence type="predicted"/>
<protein>
    <submittedName>
        <fullName evidence="1">Lachrymatory-factor synthase</fullName>
    </submittedName>
</protein>
<dbReference type="InterPro" id="IPR019587">
    <property type="entry name" value="Polyketide_cyclase/dehydratase"/>
</dbReference>
<dbReference type="PANTHER" id="PTHR33789:SF15">
    <property type="entry name" value="LACHRYMATORY-FACTOR SYNTHASE"/>
    <property type="match status" value="1"/>
</dbReference>
<gene>
    <name evidence="1" type="ORF">CJ030_MR8G014209</name>
</gene>
<comment type="caution">
    <text evidence="1">The sequence shown here is derived from an EMBL/GenBank/DDBJ whole genome shotgun (WGS) entry which is preliminary data.</text>
</comment>
<organism evidence="1 2">
    <name type="scientific">Morella rubra</name>
    <name type="common">Chinese bayberry</name>
    <dbReference type="NCBI Taxonomy" id="262757"/>
    <lineage>
        <taxon>Eukaryota</taxon>
        <taxon>Viridiplantae</taxon>
        <taxon>Streptophyta</taxon>
        <taxon>Embryophyta</taxon>
        <taxon>Tracheophyta</taxon>
        <taxon>Spermatophyta</taxon>
        <taxon>Magnoliopsida</taxon>
        <taxon>eudicotyledons</taxon>
        <taxon>Gunneridae</taxon>
        <taxon>Pentapetalae</taxon>
        <taxon>rosids</taxon>
        <taxon>fabids</taxon>
        <taxon>Fagales</taxon>
        <taxon>Myricaceae</taxon>
        <taxon>Morella</taxon>
    </lineage>
</organism>
<dbReference type="InterPro" id="IPR023393">
    <property type="entry name" value="START-like_dom_sf"/>
</dbReference>
<sequence length="173" mass="19394">MEQNSEPKWEGKVSARLKNATADQIWPLYKDFFNFHKWFHSLATCYGVHGANGELGSVRYCAGFSIPSSGADNPLSWSTERLTAVDDDARSLSYEIVDSNIGFESYLSTVKIVPQGEEGQDGCVIEWSFTVDPVEGWVLGDLVRKYETGLHRMAQRMEDAVGSEMESNWVLTL</sequence>
<dbReference type="FunFam" id="3.30.530.20:FF:000064">
    <property type="entry name" value="Lachrymatory-factor synthase"/>
    <property type="match status" value="1"/>
</dbReference>
<dbReference type="PANTHER" id="PTHR33789">
    <property type="entry name" value="LACHRYMATORY-FACTOR SYNTHASE"/>
    <property type="match status" value="1"/>
</dbReference>
<keyword evidence="2" id="KW-1185">Reference proteome</keyword>
<name>A0A6A1UZ36_9ROSI</name>
<reference evidence="1 2" key="1">
    <citation type="journal article" date="2019" name="Plant Biotechnol. J.">
        <title>The red bayberry genome and genetic basis of sex determination.</title>
        <authorList>
            <person name="Jia H.M."/>
            <person name="Jia H.J."/>
            <person name="Cai Q.L."/>
            <person name="Wang Y."/>
            <person name="Zhao H.B."/>
            <person name="Yang W.F."/>
            <person name="Wang G.Y."/>
            <person name="Li Y.H."/>
            <person name="Zhan D.L."/>
            <person name="Shen Y.T."/>
            <person name="Niu Q.F."/>
            <person name="Chang L."/>
            <person name="Qiu J."/>
            <person name="Zhao L."/>
            <person name="Xie H.B."/>
            <person name="Fu W.Y."/>
            <person name="Jin J."/>
            <person name="Li X.W."/>
            <person name="Jiao Y."/>
            <person name="Zhou C.C."/>
            <person name="Tu T."/>
            <person name="Chai C.Y."/>
            <person name="Gao J.L."/>
            <person name="Fan L.J."/>
            <person name="van de Weg E."/>
            <person name="Wang J.Y."/>
            <person name="Gao Z.S."/>
        </authorList>
    </citation>
    <scope>NUCLEOTIDE SEQUENCE [LARGE SCALE GENOMIC DNA]</scope>
    <source>
        <tissue evidence="1">Leaves</tissue>
    </source>
</reference>
<evidence type="ECO:0000313" key="1">
    <source>
        <dbReference type="EMBL" id="KAB1204340.1"/>
    </source>
</evidence>
<dbReference type="OrthoDB" id="1928994at2759"/>
<dbReference type="Gene3D" id="3.30.530.20">
    <property type="match status" value="1"/>
</dbReference>
<dbReference type="Proteomes" id="UP000516437">
    <property type="component" value="Chromosome 8"/>
</dbReference>
<dbReference type="AlphaFoldDB" id="A0A6A1UZ36"/>
<dbReference type="GO" id="GO:0004864">
    <property type="term" value="F:protein phosphatase inhibitor activity"/>
    <property type="evidence" value="ECO:0007669"/>
    <property type="project" value="UniProtKB-ARBA"/>
</dbReference>
<dbReference type="CDD" id="cd07821">
    <property type="entry name" value="PYR_PYL_RCAR_like"/>
    <property type="match status" value="1"/>
</dbReference>
<dbReference type="EMBL" id="RXIC02000026">
    <property type="protein sequence ID" value="KAB1204340.1"/>
    <property type="molecule type" value="Genomic_DNA"/>
</dbReference>